<dbReference type="Proteomes" id="UP000078595">
    <property type="component" value="Chromosome 6"/>
</dbReference>
<dbReference type="InterPro" id="IPR051678">
    <property type="entry name" value="AGP_Transferase"/>
</dbReference>
<feature type="domain" description="Aminoglycoside phosphotransferase" evidence="2">
    <location>
        <begin position="58"/>
        <end position="201"/>
    </location>
</feature>
<dbReference type="GeneID" id="28969021"/>
<evidence type="ECO:0000313" key="3">
    <source>
        <dbReference type="EMBL" id="OBR84464.1"/>
    </source>
</evidence>
<evidence type="ECO:0000259" key="2">
    <source>
        <dbReference type="Pfam" id="PF01636"/>
    </source>
</evidence>
<dbReference type="InterPro" id="IPR011009">
    <property type="entry name" value="Kinase-like_dom_sf"/>
</dbReference>
<reference evidence="3" key="1">
    <citation type="submission" date="2013-07" db="EMBL/GenBank/DDBJ databases">
        <title>The Genome Sequence of Cryptococcus dejecticola CBS10117.</title>
        <authorList>
            <consortium name="The Broad Institute Genome Sequencing Platform"/>
            <person name="Cuomo C."/>
            <person name="Litvintseva A."/>
            <person name="Chen Y."/>
            <person name="Heitman J."/>
            <person name="Sun S."/>
            <person name="Springer D."/>
            <person name="Dromer F."/>
            <person name="Young S.K."/>
            <person name="Zeng Q."/>
            <person name="Gargeya S."/>
            <person name="Fitzgerald M."/>
            <person name="Abouelleil A."/>
            <person name="Alvarado L."/>
            <person name="Berlin A.M."/>
            <person name="Chapman S.B."/>
            <person name="Dewar J."/>
            <person name="Goldberg J."/>
            <person name="Griggs A."/>
            <person name="Gujja S."/>
            <person name="Hansen M."/>
            <person name="Howarth C."/>
            <person name="Imamovic A."/>
            <person name="Larimer J."/>
            <person name="McCowan C."/>
            <person name="Murphy C."/>
            <person name="Pearson M."/>
            <person name="Priest M."/>
            <person name="Roberts A."/>
            <person name="Saif S."/>
            <person name="Shea T."/>
            <person name="Sykes S."/>
            <person name="Wortman J."/>
            <person name="Nusbaum C."/>
            <person name="Birren B."/>
        </authorList>
    </citation>
    <scope>NUCLEOTIDE SEQUENCE [LARGE SCALE GENOMIC DNA]</scope>
    <source>
        <strain evidence="3">CBS 10117</strain>
    </source>
</reference>
<feature type="compositionally biased region" description="Polar residues" evidence="1">
    <location>
        <begin position="304"/>
        <end position="321"/>
    </location>
</feature>
<feature type="region of interest" description="Disordered" evidence="1">
    <location>
        <begin position="291"/>
        <end position="340"/>
    </location>
</feature>
<dbReference type="VEuPathDB" id="FungiDB:I303_05322"/>
<dbReference type="PANTHER" id="PTHR21310">
    <property type="entry name" value="AMINOGLYCOSIDE PHOSPHOTRANSFERASE-RELATED-RELATED"/>
    <property type="match status" value="1"/>
</dbReference>
<organism evidence="3">
    <name type="scientific">Kwoniella dejecticola CBS 10117</name>
    <dbReference type="NCBI Taxonomy" id="1296121"/>
    <lineage>
        <taxon>Eukaryota</taxon>
        <taxon>Fungi</taxon>
        <taxon>Dikarya</taxon>
        <taxon>Basidiomycota</taxon>
        <taxon>Agaricomycotina</taxon>
        <taxon>Tremellomycetes</taxon>
        <taxon>Tremellales</taxon>
        <taxon>Cryptococcaceae</taxon>
        <taxon>Kwoniella</taxon>
    </lineage>
</organism>
<dbReference type="EMBL" id="KI894032">
    <property type="protein sequence ID" value="OBR84464.1"/>
    <property type="molecule type" value="Genomic_DNA"/>
</dbReference>
<dbReference type="Gene3D" id="3.90.1200.10">
    <property type="match status" value="1"/>
</dbReference>
<dbReference type="CDD" id="cd05120">
    <property type="entry name" value="APH_ChoK_like"/>
    <property type="match status" value="1"/>
</dbReference>
<gene>
    <name evidence="3" type="ORF">I303_05322</name>
    <name evidence="4" type="ORF">I303_105231</name>
</gene>
<dbReference type="KEGG" id="kdj:28969021"/>
<dbReference type="Pfam" id="PF01636">
    <property type="entry name" value="APH"/>
    <property type="match status" value="1"/>
</dbReference>
<reference evidence="4" key="2">
    <citation type="submission" date="2013-07" db="EMBL/GenBank/DDBJ databases">
        <authorList>
            <consortium name="The Broad Institute Genome Sequencing Platform"/>
            <person name="Cuomo C."/>
            <person name="Litvintseva A."/>
            <person name="Chen Y."/>
            <person name="Heitman J."/>
            <person name="Sun S."/>
            <person name="Springer D."/>
            <person name="Dromer F."/>
            <person name="Young S.K."/>
            <person name="Zeng Q."/>
            <person name="Gargeya S."/>
            <person name="Fitzgerald M."/>
            <person name="Abouelleil A."/>
            <person name="Alvarado L."/>
            <person name="Berlin A.M."/>
            <person name="Chapman S.B."/>
            <person name="Dewar J."/>
            <person name="Goldberg J."/>
            <person name="Griggs A."/>
            <person name="Gujja S."/>
            <person name="Hansen M."/>
            <person name="Howarth C."/>
            <person name="Imamovic A."/>
            <person name="Larimer J."/>
            <person name="McCowan C."/>
            <person name="Murphy C."/>
            <person name="Pearson M."/>
            <person name="Priest M."/>
            <person name="Roberts A."/>
            <person name="Saif S."/>
            <person name="Shea T."/>
            <person name="Sykes S."/>
            <person name="Wortman J."/>
            <person name="Nusbaum C."/>
            <person name="Birren B."/>
        </authorList>
    </citation>
    <scope>NUCLEOTIDE SEQUENCE</scope>
    <source>
        <strain evidence="4">CBS 10117</strain>
    </source>
</reference>
<name>A0A1A6A327_9TREE</name>
<evidence type="ECO:0000256" key="1">
    <source>
        <dbReference type="SAM" id="MobiDB-lite"/>
    </source>
</evidence>
<dbReference type="SUPFAM" id="SSF56112">
    <property type="entry name" value="Protein kinase-like (PK-like)"/>
    <property type="match status" value="1"/>
</dbReference>
<protein>
    <recommendedName>
        <fullName evidence="2">Aminoglycoside phosphotransferase domain-containing protein</fullName>
    </recommendedName>
</protein>
<dbReference type="PANTHER" id="PTHR21310:SF55">
    <property type="entry name" value="AMINOGLYCOSIDE PHOSPHOTRANSFERASE DOMAIN-CONTAINING PROTEIN"/>
    <property type="match status" value="1"/>
</dbReference>
<dbReference type="OrthoDB" id="8300194at2759"/>
<proteinExistence type="predicted"/>
<evidence type="ECO:0000313" key="5">
    <source>
        <dbReference type="Proteomes" id="UP000078595"/>
    </source>
</evidence>
<accession>A0A1A6A327</accession>
<dbReference type="RefSeq" id="XP_018262306.1">
    <property type="nucleotide sequence ID" value="XM_018408615.1"/>
</dbReference>
<reference evidence="4" key="3">
    <citation type="submission" date="2024-02" db="EMBL/GenBank/DDBJ databases">
        <title>Comparative genomics of Cryptococcus and Kwoniella reveals pathogenesis evolution and contrasting modes of karyotype evolution via chromosome fusion or intercentromeric recombination.</title>
        <authorList>
            <person name="Coelho M.A."/>
            <person name="David-Palma M."/>
            <person name="Shea T."/>
            <person name="Bowers K."/>
            <person name="McGinley-Smith S."/>
            <person name="Mohammad A.W."/>
            <person name="Gnirke A."/>
            <person name="Yurkov A.M."/>
            <person name="Nowrousian M."/>
            <person name="Sun S."/>
            <person name="Cuomo C.A."/>
            <person name="Heitman J."/>
        </authorList>
    </citation>
    <scope>NUCLEOTIDE SEQUENCE</scope>
    <source>
        <strain evidence="4">CBS 10117</strain>
    </source>
</reference>
<dbReference type="AlphaFoldDB" id="A0A1A6A327"/>
<keyword evidence="5" id="KW-1185">Reference proteome</keyword>
<evidence type="ECO:0000313" key="4">
    <source>
        <dbReference type="EMBL" id="WWC62634.1"/>
    </source>
</evidence>
<sequence length="358" mass="40732">MPMSLQPYVELTTDRRRFFETFSPSIGCRLFIKRSATLEEATKNLNRAGTPAELVENSFASLQNEASAIAWIGKNTSVPVPRIFAAYEDRGCFYLIQEYQEDCIPAIQAPKELHPYITQHIAAYLQQLHSYRSLRAHSFTDRLFLPARMGANKTYFQHLPYPEDQRRRCVLCHGDLGWQNVMVHPETGEIKVIIDWEFAGFWPVEIEGDYWRRFGTASAFGDDVNDVDSITQLLFNLTNTGQFDETYKSPHLEDNERLPLLEGLESFQHAHVASAIDNEAPTTILNKQAPEATDVSLRSEAETMEQQAHLTTDANDQNNVKASKPDLRSTAVEQTLTTTKKKRKLSSLIKRFLPSSKS</sequence>
<dbReference type="InterPro" id="IPR002575">
    <property type="entry name" value="Aminoglycoside_PTrfase"/>
</dbReference>
<dbReference type="EMBL" id="CP144535">
    <property type="protein sequence ID" value="WWC62634.1"/>
    <property type="molecule type" value="Genomic_DNA"/>
</dbReference>